<evidence type="ECO:0000256" key="1">
    <source>
        <dbReference type="NCBIfam" id="TIGR02722"/>
    </source>
</evidence>
<dbReference type="PATRIC" id="fig|80852.17.peg.3800"/>
<keyword evidence="2" id="KW-0449">Lipoprotein</keyword>
<evidence type="ECO:0000313" key="3">
    <source>
        <dbReference type="Proteomes" id="UP000032427"/>
    </source>
</evidence>
<reference evidence="3" key="1">
    <citation type="submission" date="2014-09" db="EMBL/GenBank/DDBJ databases">
        <authorList>
            <person name="Hjerde E."/>
        </authorList>
    </citation>
    <scope>NUCLEOTIDE SEQUENCE [LARGE SCALE GENOMIC DNA]</scope>
    <source>
        <strain evidence="3">06/09/139</strain>
    </source>
</reference>
<sequence>MKKYLLASAISVLALSGCQTTTGYIDAADTSSNVVATLSYADFSKAATGMAEEIVASKLMTHPKADQGGRYIIYVNDISNDTMQRLDTDQLAKTLRIQLLQSGKFLVTTAFGEDDATKKMRELKDSKMVKQSSVKSSNQVLAPDFSLTGKILQRNSTLDNGDTRIEYYFQMSLTNIENGLAYWEGERVVGKVADGDSVSW</sequence>
<keyword evidence="3" id="KW-1185">Reference proteome</keyword>
<dbReference type="Proteomes" id="UP000032427">
    <property type="component" value="Chromosome 2"/>
</dbReference>
<dbReference type="InterPro" id="IPR014094">
    <property type="entry name" value="LpoB"/>
</dbReference>
<name>A0A090I785_9GAMM</name>
<dbReference type="STRING" id="80852.AWOD_II_1001"/>
<dbReference type="OrthoDB" id="9803653at2"/>
<dbReference type="AlphaFoldDB" id="A0A090I785"/>
<dbReference type="PROSITE" id="PS51257">
    <property type="entry name" value="PROKAR_LIPOPROTEIN"/>
    <property type="match status" value="1"/>
</dbReference>
<dbReference type="GeneID" id="28543256"/>
<evidence type="ECO:0000313" key="2">
    <source>
        <dbReference type="EMBL" id="CED57620.1"/>
    </source>
</evidence>
<dbReference type="Gene3D" id="3.40.50.10610">
    <property type="entry name" value="ABC-type transport auxiliary lipoprotein component"/>
    <property type="match status" value="1"/>
</dbReference>
<dbReference type="EMBL" id="LN554847">
    <property type="protein sequence ID" value="CED57620.1"/>
    <property type="molecule type" value="Genomic_DNA"/>
</dbReference>
<dbReference type="KEGG" id="awd:AWOD_II_1001"/>
<organism evidence="2 3">
    <name type="scientific">Aliivibrio wodanis</name>
    <dbReference type="NCBI Taxonomy" id="80852"/>
    <lineage>
        <taxon>Bacteria</taxon>
        <taxon>Pseudomonadati</taxon>
        <taxon>Pseudomonadota</taxon>
        <taxon>Gammaproteobacteria</taxon>
        <taxon>Vibrionales</taxon>
        <taxon>Vibrionaceae</taxon>
        <taxon>Aliivibrio</taxon>
    </lineage>
</organism>
<accession>A0A090I785</accession>
<dbReference type="NCBIfam" id="TIGR02722">
    <property type="entry name" value="lp"/>
    <property type="match status" value="1"/>
</dbReference>
<dbReference type="Pfam" id="PF13036">
    <property type="entry name" value="LpoB"/>
    <property type="match status" value="1"/>
</dbReference>
<gene>
    <name evidence="2" type="ORF">AWOD_II_1001</name>
</gene>
<protein>
    <recommendedName>
        <fullName evidence="1">Penicillin-binding protein activator LpoB</fullName>
    </recommendedName>
</protein>
<dbReference type="HOGENOM" id="CLU_114013_0_0_6"/>
<proteinExistence type="predicted"/>